<proteinExistence type="predicted"/>
<dbReference type="EMBL" id="JALBCA010000012">
    <property type="protein sequence ID" value="KAI2391363.1"/>
    <property type="molecule type" value="Genomic_DNA"/>
</dbReference>
<comment type="caution">
    <text evidence="1">The sequence shown here is derived from an EMBL/GenBank/DDBJ whole genome shotgun (WGS) entry which is preliminary data.</text>
</comment>
<name>A0ACB8V397_9EURO</name>
<accession>A0ACB8V397</accession>
<protein>
    <submittedName>
        <fullName evidence="1">Mediator of RNA polymerase II transcription subunit 7</fullName>
    </submittedName>
</protein>
<organism evidence="1">
    <name type="scientific">Ophidiomyces ophidiicola</name>
    <dbReference type="NCBI Taxonomy" id="1387563"/>
    <lineage>
        <taxon>Eukaryota</taxon>
        <taxon>Fungi</taxon>
        <taxon>Dikarya</taxon>
        <taxon>Ascomycota</taxon>
        <taxon>Pezizomycotina</taxon>
        <taxon>Eurotiomycetes</taxon>
        <taxon>Eurotiomycetidae</taxon>
        <taxon>Onygenales</taxon>
        <taxon>Onygenaceae</taxon>
        <taxon>Ophidiomyces</taxon>
    </lineage>
</organism>
<sequence length="274" mass="31634">MEERVHQKGITAAFPPPPPFWTHFTPSNLEKLEETKRDAVLHNTKGDRHGLNPEDLRALDLPTELRYLVPPKPPNEGQYSLFSELQSVSLSLLQPVDFYLTYLQLSTSLPSLQQQGIEQLYPSDLTDETTGRSSRHAYYLLKISKSLLLNFLELVGILSLCPDQYEPKLDDIRNLFINAHHLLNSYRPHQSRESLIAMMEEQLERAKEEIQEMDQMKTRAEMYLRDLEMEGHSASHGVAVTKTMEQEADSIQPKQSEHRENTAHAMWELLDEIE</sequence>
<evidence type="ECO:0000313" key="1">
    <source>
        <dbReference type="EMBL" id="KAI2391363.1"/>
    </source>
</evidence>
<reference evidence="1" key="1">
    <citation type="journal article" date="2022" name="bioRxiv">
        <title>Population genetic analysis of Ophidiomyces ophidiicola, the causative agent of snake fungal disease, indicates recent introductions to the USA.</title>
        <authorList>
            <person name="Ladner J.T."/>
            <person name="Palmer J.M."/>
            <person name="Ettinger C.L."/>
            <person name="Stajich J.E."/>
            <person name="Farrell T.M."/>
            <person name="Glorioso B.M."/>
            <person name="Lawson B."/>
            <person name="Price S.J."/>
            <person name="Stengle A.G."/>
            <person name="Grear D.A."/>
            <person name="Lorch J.M."/>
        </authorList>
    </citation>
    <scope>NUCLEOTIDE SEQUENCE</scope>
    <source>
        <strain evidence="1">NWHC 24266-5</strain>
    </source>
</reference>
<gene>
    <name evidence="1" type="primary">MED7</name>
    <name evidence="1" type="ORF">LOY88_001187</name>
</gene>